<proteinExistence type="predicted"/>
<dbReference type="Proteomes" id="UP000199250">
    <property type="component" value="Unassembled WGS sequence"/>
</dbReference>
<accession>A0A1H6YWM6</accession>
<dbReference type="EMBL" id="FNYQ01000102">
    <property type="protein sequence ID" value="SEJ44204.1"/>
    <property type="molecule type" value="Genomic_DNA"/>
</dbReference>
<dbReference type="AlphaFoldDB" id="A0A1H6YWM6"/>
<name>A0A1H6YWM6_9GAMM</name>
<evidence type="ECO:0000313" key="2">
    <source>
        <dbReference type="Proteomes" id="UP000199250"/>
    </source>
</evidence>
<reference evidence="1 2" key="1">
    <citation type="submission" date="2016-10" db="EMBL/GenBank/DDBJ databases">
        <authorList>
            <person name="de Groot N.N."/>
        </authorList>
    </citation>
    <scope>NUCLEOTIDE SEQUENCE [LARGE SCALE GENOMIC DNA]</scope>
    <source>
        <strain evidence="1 2">DSM 373</strain>
    </source>
</reference>
<evidence type="ECO:0000313" key="1">
    <source>
        <dbReference type="EMBL" id="SEJ44204.1"/>
    </source>
</evidence>
<gene>
    <name evidence="1" type="ORF">SAMN04244572_03994</name>
</gene>
<sequence>MGTRIWMIEGHRGTEVFWFRELPYGIFSERRIETLLKYLVAKYGLDDDETVNAFAKRNSRLFKPHLEIQRSGSTSPWSISCGGNPYFTARVEERD</sequence>
<organism evidence="1 2">
    <name type="scientific">Azotobacter beijerinckii</name>
    <dbReference type="NCBI Taxonomy" id="170623"/>
    <lineage>
        <taxon>Bacteria</taxon>
        <taxon>Pseudomonadati</taxon>
        <taxon>Pseudomonadota</taxon>
        <taxon>Gammaproteobacteria</taxon>
        <taxon>Pseudomonadales</taxon>
        <taxon>Pseudomonadaceae</taxon>
        <taxon>Azotobacter</taxon>
    </lineage>
</organism>
<protein>
    <submittedName>
        <fullName evidence="1">Uncharacterized protein</fullName>
    </submittedName>
</protein>